<dbReference type="Proteomes" id="UP000316639">
    <property type="component" value="Unassembled WGS sequence"/>
</dbReference>
<dbReference type="PROSITE" id="PS00135">
    <property type="entry name" value="TRYPSIN_SER"/>
    <property type="match status" value="1"/>
</dbReference>
<feature type="signal peptide" evidence="1">
    <location>
        <begin position="1"/>
        <end position="24"/>
    </location>
</feature>
<gene>
    <name evidence="2" type="ORF">FKR81_05575</name>
</gene>
<sequence length="605" mass="65887">MRKLMLFALSFSLLIFSVTPVASAKPLAPRLIEIAAGKVNCLAGYVCVWTELNYAGRGVAVYATELSWAAWPAQFAFMHDNAQSIFNNGFLNDPSPDVILARDVQHRGGFTVVCNGDSMADLPLDTNGTWANGVFYTKSWGNVVSSNLWLNARSCRGTSTAMEPTPAHDVQESVEYLTRTYRVGRDEALRRLELQRTIPELQKRLLAAHPDNYAGIQLDQQGGGVLVISATAPDALTTTLAGEKDIAHIRTNQVRWSMRDLRSTADEVAAKLGAPYVAEVDESRNQVLALADPAKVNQEAATRAAQVLAAYGDKVVRQDISSRAVRDDVQAPRPSAAQSYEQPCPVASCWPPMMGGYRLDVTRDTAGTWGGCSAGFNVKGDKNGQVYTLTAGHCVLTPNHQKEDRTYHNGIPVNTERGSIAQYPDDGILPADYALLPYQQTGDTNWADHWINKRAKKNGVFVRCQAGTRPCNPEFTYMAGMMPVLDMKRGEVVCATGSANVETTNTDHNNGYEAGTRCGQFFGVLSFYLLTDICSREGDSGGPLFSQVNRKAYGILKGSIPGKPGPCQVGNEESDYTPLQGLLNQAERKSGNTAGLRVMDDRDNR</sequence>
<comment type="caution">
    <text evidence="2">The sequence shown here is derived from an EMBL/GenBank/DDBJ whole genome shotgun (WGS) entry which is preliminary data.</text>
</comment>
<dbReference type="EMBL" id="VOBR01000003">
    <property type="protein sequence ID" value="TWP53426.1"/>
    <property type="molecule type" value="Genomic_DNA"/>
</dbReference>
<name>A0A563F0C1_9PSEU</name>
<dbReference type="InterPro" id="IPR033116">
    <property type="entry name" value="TRYPSIN_SER"/>
</dbReference>
<dbReference type="OrthoDB" id="3404169at2"/>
<dbReference type="GO" id="GO:0006508">
    <property type="term" value="P:proteolysis"/>
    <property type="evidence" value="ECO:0007669"/>
    <property type="project" value="InterPro"/>
</dbReference>
<evidence type="ECO:0008006" key="4">
    <source>
        <dbReference type="Google" id="ProtNLM"/>
    </source>
</evidence>
<organism evidence="2 3">
    <name type="scientific">Lentzea tibetensis</name>
    <dbReference type="NCBI Taxonomy" id="2591470"/>
    <lineage>
        <taxon>Bacteria</taxon>
        <taxon>Bacillati</taxon>
        <taxon>Actinomycetota</taxon>
        <taxon>Actinomycetes</taxon>
        <taxon>Pseudonocardiales</taxon>
        <taxon>Pseudonocardiaceae</taxon>
        <taxon>Lentzea</taxon>
    </lineage>
</organism>
<evidence type="ECO:0000256" key="1">
    <source>
        <dbReference type="SAM" id="SignalP"/>
    </source>
</evidence>
<accession>A0A563F0C1</accession>
<dbReference type="PROSITE" id="PS00134">
    <property type="entry name" value="TRYPSIN_HIS"/>
    <property type="match status" value="1"/>
</dbReference>
<dbReference type="InterPro" id="IPR018114">
    <property type="entry name" value="TRYPSIN_HIS"/>
</dbReference>
<dbReference type="InterPro" id="IPR043504">
    <property type="entry name" value="Peptidase_S1_PA_chymotrypsin"/>
</dbReference>
<keyword evidence="1" id="KW-0732">Signal</keyword>
<evidence type="ECO:0000313" key="2">
    <source>
        <dbReference type="EMBL" id="TWP53426.1"/>
    </source>
</evidence>
<dbReference type="Pfam" id="PF03995">
    <property type="entry name" value="Inhibitor_I36"/>
    <property type="match status" value="1"/>
</dbReference>
<reference evidence="2 3" key="1">
    <citation type="submission" date="2019-07" db="EMBL/GenBank/DDBJ databases">
        <title>Lentzea xizangensis sp. nov., isolated from Qinghai-Tibetan Plateau Soils.</title>
        <authorList>
            <person name="Huang J."/>
        </authorList>
    </citation>
    <scope>NUCLEOTIDE SEQUENCE [LARGE SCALE GENOMIC DNA]</scope>
    <source>
        <strain evidence="2 3">FXJ1.1311</strain>
    </source>
</reference>
<proteinExistence type="predicted"/>
<dbReference type="GO" id="GO:0004252">
    <property type="term" value="F:serine-type endopeptidase activity"/>
    <property type="evidence" value="ECO:0007669"/>
    <property type="project" value="InterPro"/>
</dbReference>
<dbReference type="InterPro" id="IPR009003">
    <property type="entry name" value="Peptidase_S1_PA"/>
</dbReference>
<feature type="chain" id="PRO_5021751160" description="Peptidase S1 domain-containing protein" evidence="1">
    <location>
        <begin position="25"/>
        <end position="605"/>
    </location>
</feature>
<dbReference type="SUPFAM" id="SSF50494">
    <property type="entry name" value="Trypsin-like serine proteases"/>
    <property type="match status" value="1"/>
</dbReference>
<protein>
    <recommendedName>
        <fullName evidence="4">Peptidase S1 domain-containing protein</fullName>
    </recommendedName>
</protein>
<keyword evidence="3" id="KW-1185">Reference proteome</keyword>
<evidence type="ECO:0000313" key="3">
    <source>
        <dbReference type="Proteomes" id="UP000316639"/>
    </source>
</evidence>
<dbReference type="Gene3D" id="2.40.10.10">
    <property type="entry name" value="Trypsin-like serine proteases"/>
    <property type="match status" value="2"/>
</dbReference>
<dbReference type="AlphaFoldDB" id="A0A563F0C1"/>